<protein>
    <submittedName>
        <fullName evidence="1">Uncharacterized protein</fullName>
    </submittedName>
</protein>
<proteinExistence type="predicted"/>
<comment type="caution">
    <text evidence="1">The sequence shown here is derived from an EMBL/GenBank/DDBJ whole genome shotgun (WGS) entry which is preliminary data.</text>
</comment>
<sequence length="69" mass="8024">MAGTKARGRAFGFQFLQRRAYFQTHKGRCSTLNYCMFFSSNRLRFKETCSRQGDSKCSTMPSSFSWSRS</sequence>
<accession>A0A2A6LTR9</accession>
<dbReference type="EMBL" id="NWTC01000020">
    <property type="protein sequence ID" value="PDT45529.1"/>
    <property type="molecule type" value="Genomic_DNA"/>
</dbReference>
<gene>
    <name evidence="1" type="ORF">CO661_22670</name>
</gene>
<name>A0A2A6LTR9_RHIFR</name>
<reference evidence="1 2" key="1">
    <citation type="submission" date="2017-09" db="EMBL/GenBank/DDBJ databases">
        <title>Comparative genomics of rhizobia isolated from Phaseolus vulgaris in China.</title>
        <authorList>
            <person name="Tong W."/>
        </authorList>
    </citation>
    <scope>NUCLEOTIDE SEQUENCE [LARGE SCALE GENOMIC DNA]</scope>
    <source>
        <strain evidence="1 2">PCH1</strain>
    </source>
</reference>
<organism evidence="1 2">
    <name type="scientific">Rhizobium fredii</name>
    <name type="common">Sinorhizobium fredii</name>
    <dbReference type="NCBI Taxonomy" id="380"/>
    <lineage>
        <taxon>Bacteria</taxon>
        <taxon>Pseudomonadati</taxon>
        <taxon>Pseudomonadota</taxon>
        <taxon>Alphaproteobacteria</taxon>
        <taxon>Hyphomicrobiales</taxon>
        <taxon>Rhizobiaceae</taxon>
        <taxon>Sinorhizobium/Ensifer group</taxon>
        <taxon>Sinorhizobium</taxon>
    </lineage>
</organism>
<dbReference type="Proteomes" id="UP000220353">
    <property type="component" value="Unassembled WGS sequence"/>
</dbReference>
<dbReference type="AlphaFoldDB" id="A0A2A6LTR9"/>
<evidence type="ECO:0000313" key="1">
    <source>
        <dbReference type="EMBL" id="PDT45529.1"/>
    </source>
</evidence>
<evidence type="ECO:0000313" key="2">
    <source>
        <dbReference type="Proteomes" id="UP000220353"/>
    </source>
</evidence>